<evidence type="ECO:0000256" key="2">
    <source>
        <dbReference type="ARBA" id="ARBA00012438"/>
    </source>
</evidence>
<dbReference type="GO" id="GO:0000155">
    <property type="term" value="F:phosphorelay sensor kinase activity"/>
    <property type="evidence" value="ECO:0007669"/>
    <property type="project" value="InterPro"/>
</dbReference>
<reference evidence="10 11" key="1">
    <citation type="submission" date="2020-08" db="EMBL/GenBank/DDBJ databases">
        <title>Genomic Encyclopedia of Type Strains, Phase IV (KMG-IV): sequencing the most valuable type-strain genomes for metagenomic binning, comparative biology and taxonomic classification.</title>
        <authorList>
            <person name="Goeker M."/>
        </authorList>
    </citation>
    <scope>NUCLEOTIDE SEQUENCE [LARGE SCALE GENOMIC DNA]</scope>
    <source>
        <strain evidence="10 11">DSM 7465</strain>
    </source>
</reference>
<dbReference type="Gene3D" id="1.10.287.130">
    <property type="match status" value="1"/>
</dbReference>
<dbReference type="InterPro" id="IPR003594">
    <property type="entry name" value="HATPase_dom"/>
</dbReference>
<accession>A0A840HVN3</accession>
<keyword evidence="5 10" id="KW-0418">Kinase</keyword>
<feature type="domain" description="Histidine kinase" evidence="9">
    <location>
        <begin position="185"/>
        <end position="405"/>
    </location>
</feature>
<dbReference type="PROSITE" id="PS50109">
    <property type="entry name" value="HIS_KIN"/>
    <property type="match status" value="1"/>
</dbReference>
<sequence length="419" mass="45542">MNRTSTLQFTAALFIILIGATGSLLFGGSWQTALIAVVAGIFALTIVIDRQPHASVPSPTPPERSTDLLNNPDFDEALEGIVEPVLIVANERVARANRAALRLLGSHIVGEDVRIAIRHPAAAERLTNAEAAAAGGPISLMGLGQREQRWEMRTVPLSKRRIMVHLIDRTGSHAAERMRVDFVANASHELRTPLATILGFIETLGDPNAGNDQETRDRFLKIMFDEARRMQRLVDDLMSLSRIEAEKYELPDSPVDLAGLIKEVENFFHEHRGERGQNVKSQIESGLPLINGDRAQLAQLLHNLVSNSTKYGRPQTPIIIALARGSGAMVTLAVTDEGEGIQPDHIPRLTERFYRVDSGRSRALGGTGLGLAIVKHIVERHRGRMDISSTLGKGTTITIHLPLADPTAGAVKTGALSSN</sequence>
<keyword evidence="8" id="KW-1133">Transmembrane helix</keyword>
<dbReference type="Gene3D" id="3.30.565.10">
    <property type="entry name" value="Histidine kinase-like ATPase, C-terminal domain"/>
    <property type="match status" value="1"/>
</dbReference>
<dbReference type="RefSeq" id="WP_184475484.1">
    <property type="nucleotide sequence ID" value="NZ_JACHOV010000007.1"/>
</dbReference>
<dbReference type="InterPro" id="IPR005467">
    <property type="entry name" value="His_kinase_dom"/>
</dbReference>
<evidence type="ECO:0000256" key="6">
    <source>
        <dbReference type="ARBA" id="ARBA00023012"/>
    </source>
</evidence>
<keyword evidence="4 10" id="KW-0808">Transferase</keyword>
<evidence type="ECO:0000256" key="1">
    <source>
        <dbReference type="ARBA" id="ARBA00000085"/>
    </source>
</evidence>
<dbReference type="PANTHER" id="PTHR45453">
    <property type="entry name" value="PHOSPHATE REGULON SENSOR PROTEIN PHOR"/>
    <property type="match status" value="1"/>
</dbReference>
<evidence type="ECO:0000256" key="7">
    <source>
        <dbReference type="ARBA" id="ARBA00023136"/>
    </source>
</evidence>
<dbReference type="InterPro" id="IPR004358">
    <property type="entry name" value="Sig_transdc_His_kin-like_C"/>
</dbReference>
<dbReference type="SUPFAM" id="SSF47384">
    <property type="entry name" value="Homodimeric domain of signal transducing histidine kinase"/>
    <property type="match status" value="1"/>
</dbReference>
<dbReference type="CDD" id="cd00082">
    <property type="entry name" value="HisKA"/>
    <property type="match status" value="1"/>
</dbReference>
<dbReference type="EMBL" id="JACHOV010000007">
    <property type="protein sequence ID" value="MBB4641677.1"/>
    <property type="molecule type" value="Genomic_DNA"/>
</dbReference>
<name>A0A840HVN3_9SPHN</name>
<evidence type="ECO:0000256" key="5">
    <source>
        <dbReference type="ARBA" id="ARBA00022777"/>
    </source>
</evidence>
<evidence type="ECO:0000313" key="10">
    <source>
        <dbReference type="EMBL" id="MBB4641677.1"/>
    </source>
</evidence>
<dbReference type="EC" id="2.7.13.3" evidence="2"/>
<keyword evidence="11" id="KW-1185">Reference proteome</keyword>
<dbReference type="Proteomes" id="UP000575068">
    <property type="component" value="Unassembled WGS sequence"/>
</dbReference>
<dbReference type="AlphaFoldDB" id="A0A840HVN3"/>
<dbReference type="SMART" id="SM00388">
    <property type="entry name" value="HisKA"/>
    <property type="match status" value="1"/>
</dbReference>
<dbReference type="FunFam" id="1.10.287.130:FF:000001">
    <property type="entry name" value="Two-component sensor histidine kinase"/>
    <property type="match status" value="1"/>
</dbReference>
<protein>
    <recommendedName>
        <fullName evidence="2">histidine kinase</fullName>
        <ecNumber evidence="2">2.7.13.3</ecNumber>
    </recommendedName>
</protein>
<feature type="transmembrane region" description="Helical" evidence="8">
    <location>
        <begin position="7"/>
        <end position="26"/>
    </location>
</feature>
<dbReference type="GO" id="GO:0005886">
    <property type="term" value="C:plasma membrane"/>
    <property type="evidence" value="ECO:0007669"/>
    <property type="project" value="TreeGrafter"/>
</dbReference>
<dbReference type="InterPro" id="IPR050351">
    <property type="entry name" value="BphY/WalK/GraS-like"/>
</dbReference>
<dbReference type="SUPFAM" id="SSF55874">
    <property type="entry name" value="ATPase domain of HSP90 chaperone/DNA topoisomerase II/histidine kinase"/>
    <property type="match status" value="1"/>
</dbReference>
<dbReference type="FunFam" id="3.30.565.10:FF:000006">
    <property type="entry name" value="Sensor histidine kinase WalK"/>
    <property type="match status" value="1"/>
</dbReference>
<evidence type="ECO:0000313" key="11">
    <source>
        <dbReference type="Proteomes" id="UP000575068"/>
    </source>
</evidence>
<dbReference type="InterPro" id="IPR003661">
    <property type="entry name" value="HisK_dim/P_dom"/>
</dbReference>
<dbReference type="GO" id="GO:0016036">
    <property type="term" value="P:cellular response to phosphate starvation"/>
    <property type="evidence" value="ECO:0007669"/>
    <property type="project" value="TreeGrafter"/>
</dbReference>
<dbReference type="InterPro" id="IPR036890">
    <property type="entry name" value="HATPase_C_sf"/>
</dbReference>
<evidence type="ECO:0000259" key="9">
    <source>
        <dbReference type="PROSITE" id="PS50109"/>
    </source>
</evidence>
<keyword evidence="6" id="KW-0902">Two-component regulatory system</keyword>
<dbReference type="PANTHER" id="PTHR45453:SF1">
    <property type="entry name" value="PHOSPHATE REGULON SENSOR PROTEIN PHOR"/>
    <property type="match status" value="1"/>
</dbReference>
<keyword evidence="8" id="KW-0812">Transmembrane</keyword>
<gene>
    <name evidence="10" type="ORF">HNQ99_001990</name>
</gene>
<dbReference type="GO" id="GO:0004721">
    <property type="term" value="F:phosphoprotein phosphatase activity"/>
    <property type="evidence" value="ECO:0007669"/>
    <property type="project" value="TreeGrafter"/>
</dbReference>
<keyword evidence="7 8" id="KW-0472">Membrane</keyword>
<evidence type="ECO:0000256" key="8">
    <source>
        <dbReference type="SAM" id="Phobius"/>
    </source>
</evidence>
<dbReference type="SMART" id="SM00387">
    <property type="entry name" value="HATPase_c"/>
    <property type="match status" value="1"/>
</dbReference>
<evidence type="ECO:0000256" key="4">
    <source>
        <dbReference type="ARBA" id="ARBA00022679"/>
    </source>
</evidence>
<comment type="catalytic activity">
    <reaction evidence="1">
        <text>ATP + protein L-histidine = ADP + protein N-phospho-L-histidine.</text>
        <dbReference type="EC" id="2.7.13.3"/>
    </reaction>
</comment>
<evidence type="ECO:0000256" key="3">
    <source>
        <dbReference type="ARBA" id="ARBA00022553"/>
    </source>
</evidence>
<keyword evidence="3" id="KW-0597">Phosphoprotein</keyword>
<dbReference type="PRINTS" id="PR00344">
    <property type="entry name" value="BCTRLSENSOR"/>
</dbReference>
<dbReference type="InterPro" id="IPR036097">
    <property type="entry name" value="HisK_dim/P_sf"/>
</dbReference>
<proteinExistence type="predicted"/>
<organism evidence="10 11">
    <name type="scientific">Rhizorhapis suberifaciens</name>
    <name type="common">corky root of lettuce</name>
    <dbReference type="NCBI Taxonomy" id="13656"/>
    <lineage>
        <taxon>Bacteria</taxon>
        <taxon>Pseudomonadati</taxon>
        <taxon>Pseudomonadota</taxon>
        <taxon>Alphaproteobacteria</taxon>
        <taxon>Sphingomonadales</taxon>
        <taxon>Sphingomonadaceae</taxon>
        <taxon>Rhizorhapis</taxon>
    </lineage>
</organism>
<comment type="caution">
    <text evidence="10">The sequence shown here is derived from an EMBL/GenBank/DDBJ whole genome shotgun (WGS) entry which is preliminary data.</text>
</comment>
<dbReference type="Pfam" id="PF02518">
    <property type="entry name" value="HATPase_c"/>
    <property type="match status" value="1"/>
</dbReference>
<dbReference type="Pfam" id="PF00512">
    <property type="entry name" value="HisKA"/>
    <property type="match status" value="1"/>
</dbReference>